<dbReference type="Gene3D" id="3.40.50.12780">
    <property type="entry name" value="N-terminal domain of ligase-like"/>
    <property type="match status" value="1"/>
</dbReference>
<dbReference type="Gene3D" id="3.30.300.30">
    <property type="match status" value="1"/>
</dbReference>
<comment type="similarity">
    <text evidence="1">Belongs to the ATP-dependent AMP-binding enzyme family.</text>
</comment>
<evidence type="ECO:0000313" key="10">
    <source>
        <dbReference type="EMBL" id="CAG5105603.1"/>
    </source>
</evidence>
<comment type="catalytic activity">
    <reaction evidence="8">
        <text>tetracosanoate + ATP + CoA = tetracosanoyl-CoA + AMP + diphosphate</text>
        <dbReference type="Rhea" id="RHEA:33639"/>
        <dbReference type="ChEBI" id="CHEBI:30616"/>
        <dbReference type="ChEBI" id="CHEBI:31014"/>
        <dbReference type="ChEBI" id="CHEBI:33019"/>
        <dbReference type="ChEBI" id="CHEBI:57287"/>
        <dbReference type="ChEBI" id="CHEBI:65052"/>
        <dbReference type="ChEBI" id="CHEBI:456215"/>
    </reaction>
    <physiologicalReaction direction="left-to-right" evidence="8">
        <dbReference type="Rhea" id="RHEA:33640"/>
    </physiologicalReaction>
</comment>
<feature type="domain" description="AMP-dependent synthetase/ligase" evidence="9">
    <location>
        <begin position="1"/>
        <end position="163"/>
    </location>
</feature>
<dbReference type="EC" id="6.2.1.3" evidence="5"/>
<dbReference type="PANTHER" id="PTHR43107:SF15">
    <property type="entry name" value="FATTY ACID TRANSPORT PROTEIN 3, ISOFORM A"/>
    <property type="match status" value="1"/>
</dbReference>
<gene>
    <name evidence="10" type="ORF">OKIOD_LOCUS11045</name>
</gene>
<dbReference type="InterPro" id="IPR000873">
    <property type="entry name" value="AMP-dep_synth/lig_dom"/>
</dbReference>
<dbReference type="InterPro" id="IPR045851">
    <property type="entry name" value="AMP-bd_C_sf"/>
</dbReference>
<dbReference type="Pfam" id="PF00501">
    <property type="entry name" value="AMP-binding"/>
    <property type="match status" value="1"/>
</dbReference>
<reference evidence="10 11" key="1">
    <citation type="submission" date="2021-04" db="EMBL/GenBank/DDBJ databases">
        <authorList>
            <person name="Bliznina A."/>
        </authorList>
    </citation>
    <scope>NUCLEOTIDE SEQUENCE [LARGE SCALE GENOMIC DNA]</scope>
</reference>
<accession>A0ABN7SUU5</accession>
<evidence type="ECO:0000256" key="8">
    <source>
        <dbReference type="ARBA" id="ARBA00048666"/>
    </source>
</evidence>
<evidence type="ECO:0000256" key="6">
    <source>
        <dbReference type="ARBA" id="ARBA00036527"/>
    </source>
</evidence>
<dbReference type="SUPFAM" id="SSF56801">
    <property type="entry name" value="Acetyl-CoA synthetase-like"/>
    <property type="match status" value="1"/>
</dbReference>
<evidence type="ECO:0000259" key="9">
    <source>
        <dbReference type="Pfam" id="PF00501"/>
    </source>
</evidence>
<evidence type="ECO:0000256" key="1">
    <source>
        <dbReference type="ARBA" id="ARBA00006432"/>
    </source>
</evidence>
<comment type="catalytic activity">
    <reaction evidence="6">
        <text>a very long-chain fatty acid + ATP + CoA = a very long-chain fatty acyl-CoA + AMP + diphosphate</text>
        <dbReference type="Rhea" id="RHEA:54536"/>
        <dbReference type="ChEBI" id="CHEBI:30616"/>
        <dbReference type="ChEBI" id="CHEBI:33019"/>
        <dbReference type="ChEBI" id="CHEBI:57287"/>
        <dbReference type="ChEBI" id="CHEBI:58950"/>
        <dbReference type="ChEBI" id="CHEBI:138261"/>
        <dbReference type="ChEBI" id="CHEBI:456215"/>
    </reaction>
    <physiologicalReaction direction="left-to-right" evidence="6">
        <dbReference type="Rhea" id="RHEA:54537"/>
    </physiologicalReaction>
</comment>
<protein>
    <recommendedName>
        <fullName evidence="5">long-chain-fatty-acid--CoA ligase</fullName>
        <ecNumber evidence="5">6.2.1.3</ecNumber>
    </recommendedName>
    <alternativeName>
        <fullName evidence="7">Long-chain-fatty-acid--CoA ligase</fullName>
    </alternativeName>
</protein>
<organism evidence="10 11">
    <name type="scientific">Oikopleura dioica</name>
    <name type="common">Tunicate</name>
    <dbReference type="NCBI Taxonomy" id="34765"/>
    <lineage>
        <taxon>Eukaryota</taxon>
        <taxon>Metazoa</taxon>
        <taxon>Chordata</taxon>
        <taxon>Tunicata</taxon>
        <taxon>Appendicularia</taxon>
        <taxon>Copelata</taxon>
        <taxon>Oikopleuridae</taxon>
        <taxon>Oikopleura</taxon>
    </lineage>
</organism>
<evidence type="ECO:0000256" key="4">
    <source>
        <dbReference type="ARBA" id="ARBA00022840"/>
    </source>
</evidence>
<keyword evidence="3" id="KW-0547">Nucleotide-binding</keyword>
<evidence type="ECO:0000256" key="3">
    <source>
        <dbReference type="ARBA" id="ARBA00022741"/>
    </source>
</evidence>
<evidence type="ECO:0000256" key="2">
    <source>
        <dbReference type="ARBA" id="ARBA00022598"/>
    </source>
</evidence>
<dbReference type="InterPro" id="IPR042099">
    <property type="entry name" value="ANL_N_sf"/>
</dbReference>
<dbReference type="EMBL" id="OU015566">
    <property type="protein sequence ID" value="CAG5105603.1"/>
    <property type="molecule type" value="Genomic_DNA"/>
</dbReference>
<keyword evidence="4" id="KW-0067">ATP-binding</keyword>
<keyword evidence="2" id="KW-0436">Ligase</keyword>
<dbReference type="Proteomes" id="UP001158576">
    <property type="component" value="Chromosome 1"/>
</dbReference>
<evidence type="ECO:0000256" key="7">
    <source>
        <dbReference type="ARBA" id="ARBA00041297"/>
    </source>
</evidence>
<proteinExistence type="inferred from homology"/>
<sequence>MLYTSGTSGNNKVVKISGFKTHFMGWSMANLCGFSSSDIFYTPLPLFHGNGGGMCLGQMLWRGSTVVIRDKFSASKFWLDVSAHKATVINYIGEIGSYLLAHPERPEERSHDVNFAIGNGLSQSVWSKMKSRFGIKRIVEFYASTEGNCNLVNSEGHLGACGFIPGGLAKRFFPVNLIKCDPQTMEPERTSEGLCKLVEPGEVGQIVGKIRNDYLSRFEGYSDGDASRSKIINDVFRQGDAAFISGDLLRIDENGWCYFVQRVADCYRINGENISSTMIEDHMNKLLNFKYTVASTFTEIDKRTFGVLVMKFDLAQVAEKDLEKKTMEIAEVISKLPKYARPTYVRLTDDIPITPTMKVQKFALQKRGVDPYKDDIVLKYSSKTQKLTTFISSK</sequence>
<dbReference type="PANTHER" id="PTHR43107">
    <property type="entry name" value="LONG-CHAIN FATTY ACID TRANSPORT PROTEIN"/>
    <property type="match status" value="1"/>
</dbReference>
<name>A0ABN7SUU5_OIKDI</name>
<evidence type="ECO:0000256" key="5">
    <source>
        <dbReference type="ARBA" id="ARBA00026121"/>
    </source>
</evidence>
<evidence type="ECO:0000313" key="11">
    <source>
        <dbReference type="Proteomes" id="UP001158576"/>
    </source>
</evidence>
<keyword evidence="11" id="KW-1185">Reference proteome</keyword>